<dbReference type="Proteomes" id="UP000179807">
    <property type="component" value="Unassembled WGS sequence"/>
</dbReference>
<evidence type="ECO:0000313" key="2">
    <source>
        <dbReference type="EMBL" id="OHS95544.1"/>
    </source>
</evidence>
<dbReference type="EMBL" id="MLAK01001237">
    <property type="protein sequence ID" value="OHS95544.1"/>
    <property type="molecule type" value="Genomic_DNA"/>
</dbReference>
<keyword evidence="1" id="KW-0812">Transmembrane</keyword>
<dbReference type="RefSeq" id="XP_068348681.1">
    <property type="nucleotide sequence ID" value="XM_068495451.1"/>
</dbReference>
<keyword evidence="1" id="KW-0472">Membrane</keyword>
<dbReference type="AlphaFoldDB" id="A0A1J4J8S9"/>
<feature type="transmembrane region" description="Helical" evidence="1">
    <location>
        <begin position="1194"/>
        <end position="1220"/>
    </location>
</feature>
<dbReference type="VEuPathDB" id="TrichDB:TRFO_10430"/>
<name>A0A1J4J8S9_9EUKA</name>
<reference evidence="2" key="1">
    <citation type="submission" date="2016-10" db="EMBL/GenBank/DDBJ databases">
        <authorList>
            <person name="Benchimol M."/>
            <person name="Almeida L.G."/>
            <person name="Vasconcelos A.T."/>
            <person name="Perreira-Neves A."/>
            <person name="Rosa I.A."/>
            <person name="Tasca T."/>
            <person name="Bogo M.R."/>
            <person name="de Souza W."/>
        </authorList>
    </citation>
    <scope>NUCLEOTIDE SEQUENCE [LARGE SCALE GENOMIC DNA]</scope>
    <source>
        <strain evidence="2">K</strain>
    </source>
</reference>
<accession>A0A1J4J8S9</accession>
<keyword evidence="3" id="KW-1185">Reference proteome</keyword>
<comment type="caution">
    <text evidence="2">The sequence shown here is derived from an EMBL/GenBank/DDBJ whole genome shotgun (WGS) entry which is preliminary data.</text>
</comment>
<feature type="transmembrane region" description="Helical" evidence="1">
    <location>
        <begin position="44"/>
        <end position="64"/>
    </location>
</feature>
<evidence type="ECO:0000256" key="1">
    <source>
        <dbReference type="SAM" id="Phobius"/>
    </source>
</evidence>
<protein>
    <submittedName>
        <fullName evidence="2">Uncharacterized protein</fullName>
    </submittedName>
</protein>
<gene>
    <name evidence="2" type="ORF">TRFO_10430</name>
</gene>
<keyword evidence="1" id="KW-1133">Transmembrane helix</keyword>
<sequence>MIYVEEKNFFINLTEDFSAFSKFWTQWIFSKVAQFRHREYSNKINFKMFFCLFFPVFISLIHALNQNSKGQKDQFHEYANTFEKFINSLNRNSIKGGISLQILDDPKFYGYKTIFCPANSRKCQNLNTKYNFTSDLDSVIVSFSNRKPIQIKNPASNYSTQELDKYFIKQFEEATVDISMPIISPQSLADQFKYRDNLILLLYDSKIDSHNELLFKWDQVISNDLFYINNKDTYFRRIDCSQYSKECTQISPALPSSILIKSNNVSVTLDPDNVELIKYFIKNKTPSGFTFDPNPLKSLHHIDFNDKNNHLNDKLQSKNQSKYTFQKHNILEDSAKTICVYASSDSKCTANQIKIGPGQYHNMFNGINQDIVDVYVVDPITSDKAKTFLNFSKNAKVYGMGSITGDVFISNNSNVDFVDFDLNKTNLILDANNFTSEKTMKITSNQNILSLTVSGNNNFPKYKEKRSYKVLEGKVMSVFIENEKHDSNDYEMFVMGYSKGANDLTLVFSSVSLKTKVKFSNCNYDNKTSGFIEINDINDILAIKSHKIQVHTCSPRITLDDFPIFINRKYSIEFALSNSSVEFIYHEKMKDIVDSILFSKSEFATNEVHFKPDMETDGKEKIIDFPKISFNGLKYNSSDVAILFLQGDYYYTKKPKIYFDKSQCVKTETGYDCTIKPNGFETPGLIAGLSIAADMKNVVIRLNSPELFSRILIYNEHSDQSNNNEININLFDINKPVTFYNFNRLNVVPQSRSEYTNLIDFVEVYNFLITAEHRIQHDDLTLDNLQKQMLLNSKNGIEIQNLIISMNTSLFSNYSFIHKLTTKSSDASVIGVTVDSLLAISDSALMLHNCLISGELFFDVTRKLNKPLLSYNEKTIFTPVFAKVQIKSEFEENTEITLISKNCQNLQDVHLENTFLSQTATTECQTDGKLVLKIISTSTTTGKPEFTISASGETNEIFSQYVTEQTTIDSNDIFSTMTETMNYIPTSSTNEAYETITSDQIFENPEDVPKNIELESKKDESISIGVKGGKEMMIDSLKVNTDTTVVADNLVISKKLEISGNTILKAADDSKIEIIDDVTELSFNSVNKIFPLLDVGVIGSDYSKTPKMLEINLYENISYTVAIVRGRTLNCVDWINKARINGIFAKDVSLVCFYPPPDSKVRNLLDDNLPHESIIQIKPNEPILPFTNNQTKPFPVGGIVGIVVGVAVVIIVAVFIFCFCKRNTINYHYNDSDIQKKNNDNDFSDFNLEI</sequence>
<organism evidence="2 3">
    <name type="scientific">Tritrichomonas foetus</name>
    <dbReference type="NCBI Taxonomy" id="1144522"/>
    <lineage>
        <taxon>Eukaryota</taxon>
        <taxon>Metamonada</taxon>
        <taxon>Parabasalia</taxon>
        <taxon>Tritrichomonadida</taxon>
        <taxon>Tritrichomonadidae</taxon>
        <taxon>Tritrichomonas</taxon>
    </lineage>
</organism>
<evidence type="ECO:0000313" key="3">
    <source>
        <dbReference type="Proteomes" id="UP000179807"/>
    </source>
</evidence>
<dbReference type="GeneID" id="94830155"/>
<proteinExistence type="predicted"/>